<dbReference type="EMBL" id="FSQT01000002">
    <property type="protein sequence ID" value="SIN29279.1"/>
    <property type="molecule type" value="Genomic_DNA"/>
</dbReference>
<reference evidence="3" key="1">
    <citation type="submission" date="2016-12" db="EMBL/GenBank/DDBJ databases">
        <authorList>
            <person name="Varghese N."/>
            <person name="Submissions S."/>
        </authorList>
    </citation>
    <scope>NUCLEOTIDE SEQUENCE [LARGE SCALE GENOMIC DNA]</scope>
    <source>
        <strain evidence="3">DSM 45599</strain>
    </source>
</reference>
<feature type="region of interest" description="Disordered" evidence="1">
    <location>
        <begin position="48"/>
        <end position="72"/>
    </location>
</feature>
<dbReference type="AlphaFoldDB" id="A0A1N6A5G1"/>
<proteinExistence type="predicted"/>
<gene>
    <name evidence="2" type="ORF">SAMN04489832_4975</name>
</gene>
<evidence type="ECO:0000313" key="3">
    <source>
        <dbReference type="Proteomes" id="UP000185124"/>
    </source>
</evidence>
<evidence type="ECO:0000256" key="1">
    <source>
        <dbReference type="SAM" id="MobiDB-lite"/>
    </source>
</evidence>
<sequence length="84" mass="9116">MGFDDRQALVAMNPAVICVLPRRVEVAAVSEHAAIPPQPTGVRFTVPSEAEPAGPGGFPHPARRPDPSWKPAPGGWQWWVPVWD</sequence>
<evidence type="ECO:0000313" key="2">
    <source>
        <dbReference type="EMBL" id="SIN29279.1"/>
    </source>
</evidence>
<organism evidence="2 3">
    <name type="scientific">Micromonospora cremea</name>
    <dbReference type="NCBI Taxonomy" id="709881"/>
    <lineage>
        <taxon>Bacteria</taxon>
        <taxon>Bacillati</taxon>
        <taxon>Actinomycetota</taxon>
        <taxon>Actinomycetes</taxon>
        <taxon>Micromonosporales</taxon>
        <taxon>Micromonosporaceae</taxon>
        <taxon>Micromonospora</taxon>
    </lineage>
</organism>
<accession>A0A1N6A5G1</accession>
<dbReference type="Proteomes" id="UP000185124">
    <property type="component" value="Unassembled WGS sequence"/>
</dbReference>
<keyword evidence="3" id="KW-1185">Reference proteome</keyword>
<protein>
    <submittedName>
        <fullName evidence="2">Uncharacterized protein</fullName>
    </submittedName>
</protein>
<name>A0A1N6A5G1_9ACTN</name>